<dbReference type="RefSeq" id="WP_282218580.1">
    <property type="nucleotide sequence ID" value="NZ_CP118246.1"/>
</dbReference>
<accession>A0ABY7YLX1</accession>
<dbReference type="InterPro" id="IPR011711">
    <property type="entry name" value="GntR_C"/>
</dbReference>
<evidence type="ECO:0000256" key="3">
    <source>
        <dbReference type="ARBA" id="ARBA00023163"/>
    </source>
</evidence>
<dbReference type="EMBL" id="CP118246">
    <property type="protein sequence ID" value="WDR02173.1"/>
    <property type="molecule type" value="Genomic_DNA"/>
</dbReference>
<protein>
    <submittedName>
        <fullName evidence="5">GntR family transcriptional regulator</fullName>
    </submittedName>
</protein>
<evidence type="ECO:0000256" key="2">
    <source>
        <dbReference type="ARBA" id="ARBA00023125"/>
    </source>
</evidence>
<dbReference type="SUPFAM" id="SSF46785">
    <property type="entry name" value="Winged helix' DNA-binding domain"/>
    <property type="match status" value="1"/>
</dbReference>
<dbReference type="Gene3D" id="1.10.10.10">
    <property type="entry name" value="Winged helix-like DNA-binding domain superfamily/Winged helix DNA-binding domain"/>
    <property type="match status" value="1"/>
</dbReference>
<keyword evidence="6" id="KW-1185">Reference proteome</keyword>
<dbReference type="Proteomes" id="UP001220530">
    <property type="component" value="Chromosome"/>
</dbReference>
<evidence type="ECO:0000259" key="4">
    <source>
        <dbReference type="PROSITE" id="PS50949"/>
    </source>
</evidence>
<dbReference type="PANTHER" id="PTHR43537:SF45">
    <property type="entry name" value="GNTR FAMILY REGULATORY PROTEIN"/>
    <property type="match status" value="1"/>
</dbReference>
<dbReference type="SMART" id="SM00895">
    <property type="entry name" value="FCD"/>
    <property type="match status" value="1"/>
</dbReference>
<sequence length="224" mass="25010">MSATGTESLAESAYRLIEEEIVMLRLAPGAMTTEQRMCEHLGLGRTPVREALLRLAGGFLVTIMNRRGVYIRPIEVEYALMTVDVRRSVERLLVQRATRYADDFERRRFYAMADRIEETANKADIIGFMRADDELNRLVGKAARHDVAARTVAPLHCVNRRLGYLYAGDEGKGLSYTGKEHAHMMRAIADGDQAASERALDNLLDATVTIAHAIGELSEERALS</sequence>
<feature type="domain" description="HTH gntR-type" evidence="4">
    <location>
        <begin position="7"/>
        <end position="74"/>
    </location>
</feature>
<gene>
    <name evidence="5" type="ORF">PSQ19_16205</name>
</gene>
<keyword evidence="1" id="KW-0805">Transcription regulation</keyword>
<dbReference type="Pfam" id="PF07729">
    <property type="entry name" value="FCD"/>
    <property type="match status" value="1"/>
</dbReference>
<dbReference type="PROSITE" id="PS50949">
    <property type="entry name" value="HTH_GNTR"/>
    <property type="match status" value="1"/>
</dbReference>
<name>A0ABY7YLX1_9HYPH</name>
<keyword evidence="2" id="KW-0238">DNA-binding</keyword>
<evidence type="ECO:0000313" key="6">
    <source>
        <dbReference type="Proteomes" id="UP001220530"/>
    </source>
</evidence>
<dbReference type="Gene3D" id="1.20.120.530">
    <property type="entry name" value="GntR ligand-binding domain-like"/>
    <property type="match status" value="1"/>
</dbReference>
<keyword evidence="3" id="KW-0804">Transcription</keyword>
<evidence type="ECO:0000256" key="1">
    <source>
        <dbReference type="ARBA" id="ARBA00023015"/>
    </source>
</evidence>
<dbReference type="SUPFAM" id="SSF48008">
    <property type="entry name" value="GntR ligand-binding domain-like"/>
    <property type="match status" value="1"/>
</dbReference>
<dbReference type="Pfam" id="PF00392">
    <property type="entry name" value="GntR"/>
    <property type="match status" value="1"/>
</dbReference>
<dbReference type="InterPro" id="IPR036390">
    <property type="entry name" value="WH_DNA-bd_sf"/>
</dbReference>
<evidence type="ECO:0000313" key="5">
    <source>
        <dbReference type="EMBL" id="WDR02173.1"/>
    </source>
</evidence>
<dbReference type="InterPro" id="IPR008920">
    <property type="entry name" value="TF_FadR/GntR_C"/>
</dbReference>
<reference evidence="5 6" key="1">
    <citation type="submission" date="2023-02" db="EMBL/GenBank/DDBJ databases">
        <title>Devosia algicola sp. nov., isolated from the phycosphere of marine algae.</title>
        <authorList>
            <person name="Kim J.M."/>
            <person name="Lee J.K."/>
            <person name="Choi B.J."/>
            <person name="Bayburt H."/>
            <person name="Jeon C.O."/>
        </authorList>
    </citation>
    <scope>NUCLEOTIDE SEQUENCE [LARGE SCALE GENOMIC DNA]</scope>
    <source>
        <strain evidence="5 6">G20-9</strain>
    </source>
</reference>
<dbReference type="PANTHER" id="PTHR43537">
    <property type="entry name" value="TRANSCRIPTIONAL REGULATOR, GNTR FAMILY"/>
    <property type="match status" value="1"/>
</dbReference>
<dbReference type="SMART" id="SM00345">
    <property type="entry name" value="HTH_GNTR"/>
    <property type="match status" value="1"/>
</dbReference>
<proteinExistence type="predicted"/>
<dbReference type="InterPro" id="IPR000524">
    <property type="entry name" value="Tscrpt_reg_HTH_GntR"/>
</dbReference>
<dbReference type="InterPro" id="IPR036388">
    <property type="entry name" value="WH-like_DNA-bd_sf"/>
</dbReference>
<organism evidence="5 6">
    <name type="scientific">Devosia algicola</name>
    <dbReference type="NCBI Taxonomy" id="3026418"/>
    <lineage>
        <taxon>Bacteria</taxon>
        <taxon>Pseudomonadati</taxon>
        <taxon>Pseudomonadota</taxon>
        <taxon>Alphaproteobacteria</taxon>
        <taxon>Hyphomicrobiales</taxon>
        <taxon>Devosiaceae</taxon>
        <taxon>Devosia</taxon>
    </lineage>
</organism>